<dbReference type="Pfam" id="PF08340">
    <property type="entry name" value="YicC-like_C"/>
    <property type="match status" value="1"/>
</dbReference>
<dbReference type="InterPro" id="IPR005229">
    <property type="entry name" value="YicC/YloC-like"/>
</dbReference>
<comment type="caution">
    <text evidence="8">The sequence shown here is derived from an EMBL/GenBank/DDBJ whole genome shotgun (WGS) entry which is preliminary data.</text>
</comment>
<comment type="similarity">
    <text evidence="5">Belongs to the YicC/YloC family.</text>
</comment>
<keyword evidence="2" id="KW-0540">Nuclease</keyword>
<organism evidence="8 9">
    <name type="scientific">Luteolibacter algae</name>
    <dbReference type="NCBI Taxonomy" id="454151"/>
    <lineage>
        <taxon>Bacteria</taxon>
        <taxon>Pseudomonadati</taxon>
        <taxon>Verrucomicrobiota</taxon>
        <taxon>Verrucomicrobiia</taxon>
        <taxon>Verrucomicrobiales</taxon>
        <taxon>Verrucomicrobiaceae</taxon>
        <taxon>Luteolibacter</taxon>
    </lineage>
</organism>
<dbReference type="Proteomes" id="UP001597375">
    <property type="component" value="Unassembled WGS sequence"/>
</dbReference>
<protein>
    <submittedName>
        <fullName evidence="8">YicC/YloC family endoribonuclease</fullName>
        <ecNumber evidence="8">3.1.-.-</ecNumber>
    </submittedName>
</protein>
<dbReference type="EC" id="3.1.-.-" evidence="8"/>
<gene>
    <name evidence="8" type="ORF">ACFSSA_10615</name>
</gene>
<feature type="domain" description="Endoribonuclease YicC-like N-terminal" evidence="6">
    <location>
        <begin position="1"/>
        <end position="157"/>
    </location>
</feature>
<accession>A0ABW5DAQ1</accession>
<sequence>MQSMTGFGRGTHTTDQWLASVEAASINRKQMEIIANLPRSLQSLETRVRQAVLPHVSRGRVQLSIRVEKPDGEAATQIRINPALARSFESAFSDISHIIGRPLTPTAADFMRQPGMMEIGTSEEIDPESAWEAISPALDQAVRNLNEMRASEGKHLQEDFLARLGQLMAFTRTLADSAPFRPLRQREIMLKRLNDLNLPLEMDDERLVKELAIFADRCDISEELTRLQSHFAKFQDYVHSDEPAGRSLDFLCQELFREFNTIGSKANDANIAQTVVEAKTELEKIREQVQNIE</sequence>
<dbReference type="PANTHER" id="PTHR30636">
    <property type="entry name" value="UPF0701 PROTEIN YICC"/>
    <property type="match status" value="1"/>
</dbReference>
<evidence type="ECO:0000256" key="5">
    <source>
        <dbReference type="ARBA" id="ARBA00035648"/>
    </source>
</evidence>
<dbReference type="GO" id="GO:0016787">
    <property type="term" value="F:hydrolase activity"/>
    <property type="evidence" value="ECO:0007669"/>
    <property type="project" value="UniProtKB-KW"/>
</dbReference>
<dbReference type="PANTHER" id="PTHR30636:SF3">
    <property type="entry name" value="UPF0701 PROTEIN YICC"/>
    <property type="match status" value="1"/>
</dbReference>
<evidence type="ECO:0000256" key="1">
    <source>
        <dbReference type="ARBA" id="ARBA00001968"/>
    </source>
</evidence>
<keyword evidence="4 8" id="KW-0378">Hydrolase</keyword>
<evidence type="ECO:0000256" key="3">
    <source>
        <dbReference type="ARBA" id="ARBA00022759"/>
    </source>
</evidence>
<dbReference type="RefSeq" id="WP_386820417.1">
    <property type="nucleotide sequence ID" value="NZ_JBHUIT010000017.1"/>
</dbReference>
<dbReference type="NCBIfam" id="TIGR00255">
    <property type="entry name" value="YicC/YloC family endoribonuclease"/>
    <property type="match status" value="1"/>
</dbReference>
<name>A0ABW5DAQ1_9BACT</name>
<keyword evidence="9" id="KW-1185">Reference proteome</keyword>
<proteinExistence type="inferred from homology"/>
<evidence type="ECO:0000259" key="7">
    <source>
        <dbReference type="Pfam" id="PF08340"/>
    </source>
</evidence>
<evidence type="ECO:0000259" key="6">
    <source>
        <dbReference type="Pfam" id="PF03755"/>
    </source>
</evidence>
<reference evidence="9" key="1">
    <citation type="journal article" date="2019" name="Int. J. Syst. Evol. Microbiol.">
        <title>The Global Catalogue of Microorganisms (GCM) 10K type strain sequencing project: providing services to taxonomists for standard genome sequencing and annotation.</title>
        <authorList>
            <consortium name="The Broad Institute Genomics Platform"/>
            <consortium name="The Broad Institute Genome Sequencing Center for Infectious Disease"/>
            <person name="Wu L."/>
            <person name="Ma J."/>
        </authorList>
    </citation>
    <scope>NUCLEOTIDE SEQUENCE [LARGE SCALE GENOMIC DNA]</scope>
    <source>
        <strain evidence="9">CGMCC 4.7106</strain>
    </source>
</reference>
<dbReference type="InterPro" id="IPR013527">
    <property type="entry name" value="YicC-like_N"/>
</dbReference>
<dbReference type="EMBL" id="JBHUIT010000017">
    <property type="protein sequence ID" value="MFD2257131.1"/>
    <property type="molecule type" value="Genomic_DNA"/>
</dbReference>
<dbReference type="Pfam" id="PF03755">
    <property type="entry name" value="YicC-like_N"/>
    <property type="match status" value="1"/>
</dbReference>
<comment type="cofactor">
    <cofactor evidence="1">
        <name>a divalent metal cation</name>
        <dbReference type="ChEBI" id="CHEBI:60240"/>
    </cofactor>
</comment>
<evidence type="ECO:0000313" key="8">
    <source>
        <dbReference type="EMBL" id="MFD2257131.1"/>
    </source>
</evidence>
<feature type="domain" description="Endoribonuclease YicC-like C-terminal" evidence="7">
    <location>
        <begin position="183"/>
        <end position="293"/>
    </location>
</feature>
<dbReference type="InterPro" id="IPR013551">
    <property type="entry name" value="YicC-like_C"/>
</dbReference>
<keyword evidence="3" id="KW-0255">Endonuclease</keyword>
<evidence type="ECO:0000256" key="2">
    <source>
        <dbReference type="ARBA" id="ARBA00022722"/>
    </source>
</evidence>
<evidence type="ECO:0000256" key="4">
    <source>
        <dbReference type="ARBA" id="ARBA00022801"/>
    </source>
</evidence>
<evidence type="ECO:0000313" key="9">
    <source>
        <dbReference type="Proteomes" id="UP001597375"/>
    </source>
</evidence>